<name>A0ACB8R6L2_9AGAM</name>
<dbReference type="Proteomes" id="UP000814033">
    <property type="component" value="Unassembled WGS sequence"/>
</dbReference>
<accession>A0ACB8R6L2</accession>
<evidence type="ECO:0000313" key="1">
    <source>
        <dbReference type="EMBL" id="KAI0039789.1"/>
    </source>
</evidence>
<keyword evidence="2" id="KW-1185">Reference proteome</keyword>
<comment type="caution">
    <text evidence="1">The sequence shown here is derived from an EMBL/GenBank/DDBJ whole genome shotgun (WGS) entry which is preliminary data.</text>
</comment>
<dbReference type="EMBL" id="MU276262">
    <property type="protein sequence ID" value="KAI0039789.1"/>
    <property type="molecule type" value="Genomic_DNA"/>
</dbReference>
<sequence length="306" mass="34777">MPIAVTEEMADSICSDLTLAELLKLRATCRWWRKMTDRSLRLRLHKDLLHFVPFPLRLRDTLRLTRSVLSGSFVLRFAMHRTNQGDMDVKDLDIYAPQTSAPGLISHLEKEQGYCILRSRSRDPIEDPEDVELYPPTAIATVVTLMHRVKFTLVDVIIAAGNKPLLPIRHFWSTTVTNYISADRICISHPRLTLNGRGCIAPEHANSLAMEELLEKYRRRGFVLKSFAFNRAKAQEDRCCGYCPHAMRSFGDPLCLTVDFDPCHEAQVMRAFPMTVPYWTYGGWACGARCVAADTASRTIEHPIIG</sequence>
<organism evidence="1 2">
    <name type="scientific">Auriscalpium vulgare</name>
    <dbReference type="NCBI Taxonomy" id="40419"/>
    <lineage>
        <taxon>Eukaryota</taxon>
        <taxon>Fungi</taxon>
        <taxon>Dikarya</taxon>
        <taxon>Basidiomycota</taxon>
        <taxon>Agaricomycotina</taxon>
        <taxon>Agaricomycetes</taxon>
        <taxon>Russulales</taxon>
        <taxon>Auriscalpiaceae</taxon>
        <taxon>Auriscalpium</taxon>
    </lineage>
</organism>
<evidence type="ECO:0000313" key="2">
    <source>
        <dbReference type="Proteomes" id="UP000814033"/>
    </source>
</evidence>
<proteinExistence type="predicted"/>
<reference evidence="1" key="1">
    <citation type="submission" date="2021-02" db="EMBL/GenBank/DDBJ databases">
        <authorList>
            <consortium name="DOE Joint Genome Institute"/>
            <person name="Ahrendt S."/>
            <person name="Looney B.P."/>
            <person name="Miyauchi S."/>
            <person name="Morin E."/>
            <person name="Drula E."/>
            <person name="Courty P.E."/>
            <person name="Chicoki N."/>
            <person name="Fauchery L."/>
            <person name="Kohler A."/>
            <person name="Kuo A."/>
            <person name="Labutti K."/>
            <person name="Pangilinan J."/>
            <person name="Lipzen A."/>
            <person name="Riley R."/>
            <person name="Andreopoulos W."/>
            <person name="He G."/>
            <person name="Johnson J."/>
            <person name="Barry K.W."/>
            <person name="Grigoriev I.V."/>
            <person name="Nagy L."/>
            <person name="Hibbett D."/>
            <person name="Henrissat B."/>
            <person name="Matheny P.B."/>
            <person name="Labbe J."/>
            <person name="Martin F."/>
        </authorList>
    </citation>
    <scope>NUCLEOTIDE SEQUENCE</scope>
    <source>
        <strain evidence="1">FP105234-sp</strain>
    </source>
</reference>
<reference evidence="1" key="2">
    <citation type="journal article" date="2022" name="New Phytol.">
        <title>Evolutionary transition to the ectomycorrhizal habit in the genomes of a hyperdiverse lineage of mushroom-forming fungi.</title>
        <authorList>
            <person name="Looney B."/>
            <person name="Miyauchi S."/>
            <person name="Morin E."/>
            <person name="Drula E."/>
            <person name="Courty P.E."/>
            <person name="Kohler A."/>
            <person name="Kuo A."/>
            <person name="LaButti K."/>
            <person name="Pangilinan J."/>
            <person name="Lipzen A."/>
            <person name="Riley R."/>
            <person name="Andreopoulos W."/>
            <person name="He G."/>
            <person name="Johnson J."/>
            <person name="Nolan M."/>
            <person name="Tritt A."/>
            <person name="Barry K.W."/>
            <person name="Grigoriev I.V."/>
            <person name="Nagy L.G."/>
            <person name="Hibbett D."/>
            <person name="Henrissat B."/>
            <person name="Matheny P.B."/>
            <person name="Labbe J."/>
            <person name="Martin F.M."/>
        </authorList>
    </citation>
    <scope>NUCLEOTIDE SEQUENCE</scope>
    <source>
        <strain evidence="1">FP105234-sp</strain>
    </source>
</reference>
<protein>
    <submittedName>
        <fullName evidence="1">Uncharacterized protein</fullName>
    </submittedName>
</protein>
<gene>
    <name evidence="1" type="ORF">FA95DRAFT_1503705</name>
</gene>